<feature type="transmembrane region" description="Helical" evidence="1">
    <location>
        <begin position="124"/>
        <end position="144"/>
    </location>
</feature>
<keyword evidence="1" id="KW-0472">Membrane</keyword>
<dbReference type="InterPro" id="IPR035919">
    <property type="entry name" value="EAL_sf"/>
</dbReference>
<feature type="transmembrane region" description="Helical" evidence="1">
    <location>
        <begin position="192"/>
        <end position="211"/>
    </location>
</feature>
<dbReference type="PANTHER" id="PTHR44757:SF2">
    <property type="entry name" value="BIOFILM ARCHITECTURE MAINTENANCE PROTEIN MBAA"/>
    <property type="match status" value="1"/>
</dbReference>
<feature type="transmembrane region" description="Helical" evidence="1">
    <location>
        <begin position="92"/>
        <end position="112"/>
    </location>
</feature>
<dbReference type="EMBL" id="AP022620">
    <property type="protein sequence ID" value="BBZ75412.1"/>
    <property type="molecule type" value="Genomic_DNA"/>
</dbReference>
<evidence type="ECO:0000259" key="3">
    <source>
        <dbReference type="PROSITE" id="PS50887"/>
    </source>
</evidence>
<feature type="transmembrane region" description="Helical" evidence="1">
    <location>
        <begin position="156"/>
        <end position="180"/>
    </location>
</feature>
<feature type="transmembrane region" description="Helical" evidence="1">
    <location>
        <begin position="28"/>
        <end position="47"/>
    </location>
</feature>
<dbReference type="PROSITE" id="PS50883">
    <property type="entry name" value="EAL"/>
    <property type="match status" value="1"/>
</dbReference>
<evidence type="ECO:0000313" key="5">
    <source>
        <dbReference type="Proteomes" id="UP000467249"/>
    </source>
</evidence>
<protein>
    <recommendedName>
        <fullName evidence="6">GGDEF-domain containing protein</fullName>
    </recommendedName>
</protein>
<reference evidence="4 5" key="1">
    <citation type="journal article" date="2019" name="Emerg. Microbes Infect.">
        <title>Comprehensive subspecies identification of 175 nontuberculous mycobacteria species based on 7547 genomic profiles.</title>
        <authorList>
            <person name="Matsumoto Y."/>
            <person name="Kinjo T."/>
            <person name="Motooka D."/>
            <person name="Nabeya D."/>
            <person name="Jung N."/>
            <person name="Uechi K."/>
            <person name="Horii T."/>
            <person name="Iida T."/>
            <person name="Fujita J."/>
            <person name="Nakamura S."/>
        </authorList>
    </citation>
    <scope>NUCLEOTIDE SEQUENCE [LARGE SCALE GENOMIC DNA]</scope>
    <source>
        <strain evidence="4 5">JCM 30275</strain>
    </source>
</reference>
<dbReference type="Proteomes" id="UP000467249">
    <property type="component" value="Chromosome"/>
</dbReference>
<dbReference type="PANTHER" id="PTHR44757">
    <property type="entry name" value="DIGUANYLATE CYCLASE DGCP"/>
    <property type="match status" value="1"/>
</dbReference>
<dbReference type="AlphaFoldDB" id="A0A6N4W5V2"/>
<dbReference type="InterPro" id="IPR001633">
    <property type="entry name" value="EAL_dom"/>
</dbReference>
<dbReference type="KEGG" id="many:MANY_07490"/>
<dbReference type="InterPro" id="IPR052155">
    <property type="entry name" value="Biofilm_reg_signaling"/>
</dbReference>
<dbReference type="Pfam" id="PF00990">
    <property type="entry name" value="GGDEF"/>
    <property type="match status" value="1"/>
</dbReference>
<dbReference type="SUPFAM" id="SSF141868">
    <property type="entry name" value="EAL domain-like"/>
    <property type="match status" value="1"/>
</dbReference>
<keyword evidence="1" id="KW-0812">Transmembrane</keyword>
<accession>A0A6N4W5V2</accession>
<dbReference type="CDD" id="cd01948">
    <property type="entry name" value="EAL"/>
    <property type="match status" value="1"/>
</dbReference>
<dbReference type="Gene3D" id="3.20.20.450">
    <property type="entry name" value="EAL domain"/>
    <property type="match status" value="1"/>
</dbReference>
<name>A0A6N4W5V2_9MYCO</name>
<dbReference type="InterPro" id="IPR043128">
    <property type="entry name" value="Rev_trsase/Diguanyl_cyclase"/>
</dbReference>
<dbReference type="RefSeq" id="WP_163803013.1">
    <property type="nucleotide sequence ID" value="NZ_AP022620.1"/>
</dbReference>
<feature type="transmembrane region" description="Helical" evidence="1">
    <location>
        <begin position="281"/>
        <end position="299"/>
    </location>
</feature>
<gene>
    <name evidence="4" type="ORF">MANY_07490</name>
</gene>
<dbReference type="SMART" id="SM00052">
    <property type="entry name" value="EAL"/>
    <property type="match status" value="1"/>
</dbReference>
<dbReference type="SUPFAM" id="SSF55073">
    <property type="entry name" value="Nucleotide cyclase"/>
    <property type="match status" value="1"/>
</dbReference>
<dbReference type="InterPro" id="IPR000160">
    <property type="entry name" value="GGDEF_dom"/>
</dbReference>
<evidence type="ECO:0000313" key="4">
    <source>
        <dbReference type="EMBL" id="BBZ75412.1"/>
    </source>
</evidence>
<proteinExistence type="predicted"/>
<evidence type="ECO:0008006" key="6">
    <source>
        <dbReference type="Google" id="ProtNLM"/>
    </source>
</evidence>
<feature type="transmembrane region" description="Helical" evidence="1">
    <location>
        <begin position="59"/>
        <end position="80"/>
    </location>
</feature>
<feature type="domain" description="GGDEF" evidence="3">
    <location>
        <begin position="349"/>
        <end position="485"/>
    </location>
</feature>
<dbReference type="InterPro" id="IPR029787">
    <property type="entry name" value="Nucleotide_cyclase"/>
</dbReference>
<dbReference type="SMART" id="SM00267">
    <property type="entry name" value="GGDEF"/>
    <property type="match status" value="1"/>
</dbReference>
<dbReference type="PROSITE" id="PS50887">
    <property type="entry name" value="GGDEF"/>
    <property type="match status" value="1"/>
</dbReference>
<sequence>MRGGVAAAVGLLVIAVVALSGSPSQSTIAAFKTVLTLAAVLASVLTVRTGLLARGQARVAWLALAGALAVYAVAVGTRAWDAIAGSERAFPFWADLLRLVLPLAGCVVVLLLPLGLTRMSRLRLLLDGLVVTGSFIIVVWIGVLDEVYQSRPADRAMLAMSIAYPMVDAAWVTIALLAFLRALPGQRLTTGLITATGFCFALTNDAAVYYISAQQYFDHRVVAVGWLAGLLLFVAVAIAGRTCAYRYTTVVQPPSSASVLLPFVPVVAAIAATFTRQPQQLLSGPSLVAGALLIVAFLARQILVAGENARLFATVTDYALHDPVTGLANRAAFHDRVSHAMQMRDRDGVSVAVMTLDIDDFKMVNDTFGYHIGDELLLLVGERIVTAVHSGYTVARVGGDEFAVLIEGRDDHSQVVAHRVAEALDRPFTVAGQELIIRASMGLAIADPDDCDITTAELLQRSDVARVAAKKSRVPGVHAFAPEMVAEFFVGSFLHREPVPVGSKQTSAVRLLGELRQAIDRDELALHYQPKVDLRSLEIVGVEALVRWPHPSRGMLGPEEFLPLVRRHGLMLTVTDQVINRALDDALIWHRAGFEVPVAVNVAAPSLATAKLATTISRAVSARGLSASSLIVEITEDLFLEGLERTTRVLGLLRAAGVRIAVDDFGSGYSALSYLPDLPLDVVKLDRRFVEPITSDPRSAAVVRAVVDLAHELGLSAVAEGIEDFGTLSRLRELGCDVGQGFYFSRPVERDVLLAMLANPPWAPASATPS</sequence>
<dbReference type="Gene3D" id="3.30.70.270">
    <property type="match status" value="1"/>
</dbReference>
<evidence type="ECO:0000259" key="2">
    <source>
        <dbReference type="PROSITE" id="PS50883"/>
    </source>
</evidence>
<keyword evidence="1" id="KW-1133">Transmembrane helix</keyword>
<keyword evidence="5" id="KW-1185">Reference proteome</keyword>
<dbReference type="NCBIfam" id="TIGR00254">
    <property type="entry name" value="GGDEF"/>
    <property type="match status" value="1"/>
</dbReference>
<organism evidence="4 5">
    <name type="scientific">Mycolicibacterium anyangense</name>
    <dbReference type="NCBI Taxonomy" id="1431246"/>
    <lineage>
        <taxon>Bacteria</taxon>
        <taxon>Bacillati</taxon>
        <taxon>Actinomycetota</taxon>
        <taxon>Actinomycetes</taxon>
        <taxon>Mycobacteriales</taxon>
        <taxon>Mycobacteriaceae</taxon>
        <taxon>Mycolicibacterium</taxon>
    </lineage>
</organism>
<dbReference type="CDD" id="cd01949">
    <property type="entry name" value="GGDEF"/>
    <property type="match status" value="1"/>
</dbReference>
<evidence type="ECO:0000256" key="1">
    <source>
        <dbReference type="SAM" id="Phobius"/>
    </source>
</evidence>
<feature type="domain" description="EAL" evidence="2">
    <location>
        <begin position="508"/>
        <end position="761"/>
    </location>
</feature>
<dbReference type="Pfam" id="PF00563">
    <property type="entry name" value="EAL"/>
    <property type="match status" value="1"/>
</dbReference>
<feature type="transmembrane region" description="Helical" evidence="1">
    <location>
        <begin position="223"/>
        <end position="244"/>
    </location>
</feature>